<keyword evidence="4" id="KW-1185">Reference proteome</keyword>
<gene>
    <name evidence="3" type="ORF">RPE78_05150</name>
</gene>
<feature type="region of interest" description="Disordered" evidence="1">
    <location>
        <begin position="50"/>
        <end position="69"/>
    </location>
</feature>
<evidence type="ECO:0000256" key="1">
    <source>
        <dbReference type="SAM" id="MobiDB-lite"/>
    </source>
</evidence>
<accession>A0ABZ1E1Q9</accession>
<feature type="transmembrane region" description="Helical" evidence="2">
    <location>
        <begin position="33"/>
        <end position="49"/>
    </location>
</feature>
<sequence>MFGLLIAPLTALTSRLIGVALVVALWLISRPGGWAVLVVLILVGVKLLPEPASHPDVTSPAPVTPSAQP</sequence>
<organism evidence="3 4">
    <name type="scientific">Thioclava litoralis</name>
    <dbReference type="NCBI Taxonomy" id="3076557"/>
    <lineage>
        <taxon>Bacteria</taxon>
        <taxon>Pseudomonadati</taxon>
        <taxon>Pseudomonadota</taxon>
        <taxon>Alphaproteobacteria</taxon>
        <taxon>Rhodobacterales</taxon>
        <taxon>Paracoccaceae</taxon>
        <taxon>Thioclava</taxon>
    </lineage>
</organism>
<name>A0ABZ1E1Q9_9RHOB</name>
<feature type="transmembrane region" description="Helical" evidence="2">
    <location>
        <begin position="6"/>
        <end position="28"/>
    </location>
</feature>
<evidence type="ECO:0000313" key="4">
    <source>
        <dbReference type="Proteomes" id="UP001623290"/>
    </source>
</evidence>
<dbReference type="Proteomes" id="UP001623290">
    <property type="component" value="Chromosome"/>
</dbReference>
<evidence type="ECO:0000313" key="3">
    <source>
        <dbReference type="EMBL" id="WRY34678.1"/>
    </source>
</evidence>
<keyword evidence="2" id="KW-0472">Membrane</keyword>
<keyword evidence="2" id="KW-1133">Transmembrane helix</keyword>
<protein>
    <submittedName>
        <fullName evidence="3">Uncharacterized protein</fullName>
    </submittedName>
</protein>
<evidence type="ECO:0000256" key="2">
    <source>
        <dbReference type="SAM" id="Phobius"/>
    </source>
</evidence>
<dbReference type="RefSeq" id="WP_406721411.1">
    <property type="nucleotide sequence ID" value="NZ_CP135443.1"/>
</dbReference>
<proteinExistence type="predicted"/>
<keyword evidence="2" id="KW-0812">Transmembrane</keyword>
<dbReference type="EMBL" id="CP135443">
    <property type="protein sequence ID" value="WRY34678.1"/>
    <property type="molecule type" value="Genomic_DNA"/>
</dbReference>
<reference evidence="3 4" key="1">
    <citation type="submission" date="2023-09" db="EMBL/GenBank/DDBJ databases">
        <title>Thioclava shenzhenensis sp. nov., a multidrug resistant bacteria-antagonizing species isolated from coastal seawater.</title>
        <authorList>
            <person name="Long M."/>
        </authorList>
    </citation>
    <scope>NUCLEOTIDE SEQUENCE [LARGE SCALE GENOMIC DNA]</scope>
    <source>
        <strain evidence="3 4">FTW29</strain>
    </source>
</reference>